<dbReference type="Gene3D" id="1.10.490.10">
    <property type="entry name" value="Globins"/>
    <property type="match status" value="1"/>
</dbReference>
<accession>A0A2S7SW41</accession>
<protein>
    <submittedName>
        <fullName evidence="1">Sec-independent protein translocase TatC</fullName>
    </submittedName>
</protein>
<organism evidence="1 2">
    <name type="scientific">Flavipsychrobacter stenotrophus</name>
    <dbReference type="NCBI Taxonomy" id="2077091"/>
    <lineage>
        <taxon>Bacteria</taxon>
        <taxon>Pseudomonadati</taxon>
        <taxon>Bacteroidota</taxon>
        <taxon>Chitinophagia</taxon>
        <taxon>Chitinophagales</taxon>
        <taxon>Chitinophagaceae</taxon>
        <taxon>Flavipsychrobacter</taxon>
    </lineage>
</organism>
<dbReference type="InterPro" id="IPR009050">
    <property type="entry name" value="Globin-like_sf"/>
</dbReference>
<dbReference type="OrthoDB" id="25954at2"/>
<sequence>MDKHDLGTEQDIKLLVDTFYGKAMSDPLIGFIFTDVAKISLEHHMPIMYSFWSSMLLGTDNYRSNPMAKHMDLNRKTALLPQHFKRWLELWEETVNDLFAGPMAEQTITRGKNIASVMEYKVRRDRDTFPIIPGRI</sequence>
<proteinExistence type="predicted"/>
<gene>
    <name evidence="1" type="ORF">CJD36_014440</name>
</gene>
<dbReference type="GO" id="GO:0020037">
    <property type="term" value="F:heme binding"/>
    <property type="evidence" value="ECO:0007669"/>
    <property type="project" value="InterPro"/>
</dbReference>
<dbReference type="EMBL" id="PPSL01000003">
    <property type="protein sequence ID" value="PQJ11162.1"/>
    <property type="molecule type" value="Genomic_DNA"/>
</dbReference>
<reference evidence="1 2" key="1">
    <citation type="submission" date="2018-01" db="EMBL/GenBank/DDBJ databases">
        <title>A novel member of the phylum Bacteroidetes isolated from glacier ice.</title>
        <authorList>
            <person name="Liu Q."/>
            <person name="Xin Y.-H."/>
        </authorList>
    </citation>
    <scope>NUCLEOTIDE SEQUENCE [LARGE SCALE GENOMIC DNA]</scope>
    <source>
        <strain evidence="1 2">RB1R16</strain>
    </source>
</reference>
<dbReference type="CDD" id="cd08916">
    <property type="entry name" value="TrHb3_P"/>
    <property type="match status" value="1"/>
</dbReference>
<comment type="caution">
    <text evidence="1">The sequence shown here is derived from an EMBL/GenBank/DDBJ whole genome shotgun (WGS) entry which is preliminary data.</text>
</comment>
<evidence type="ECO:0000313" key="2">
    <source>
        <dbReference type="Proteomes" id="UP000239872"/>
    </source>
</evidence>
<dbReference type="AlphaFoldDB" id="A0A2S7SW41"/>
<dbReference type="SUPFAM" id="SSF46458">
    <property type="entry name" value="Globin-like"/>
    <property type="match status" value="1"/>
</dbReference>
<name>A0A2S7SW41_9BACT</name>
<evidence type="ECO:0000313" key="1">
    <source>
        <dbReference type="EMBL" id="PQJ11162.1"/>
    </source>
</evidence>
<keyword evidence="2" id="KW-1185">Reference proteome</keyword>
<dbReference type="Proteomes" id="UP000239872">
    <property type="component" value="Unassembled WGS sequence"/>
</dbReference>
<dbReference type="GO" id="GO:0019825">
    <property type="term" value="F:oxygen binding"/>
    <property type="evidence" value="ECO:0007669"/>
    <property type="project" value="InterPro"/>
</dbReference>
<dbReference type="RefSeq" id="WP_105039890.1">
    <property type="nucleotide sequence ID" value="NZ_PPSL01000003.1"/>
</dbReference>
<dbReference type="InterPro" id="IPR012292">
    <property type="entry name" value="Globin/Proto"/>
</dbReference>